<organism evidence="3 4">
    <name type="scientific">Blomia tropicalis</name>
    <name type="common">Mite</name>
    <dbReference type="NCBI Taxonomy" id="40697"/>
    <lineage>
        <taxon>Eukaryota</taxon>
        <taxon>Metazoa</taxon>
        <taxon>Ecdysozoa</taxon>
        <taxon>Arthropoda</taxon>
        <taxon>Chelicerata</taxon>
        <taxon>Arachnida</taxon>
        <taxon>Acari</taxon>
        <taxon>Acariformes</taxon>
        <taxon>Sarcoptiformes</taxon>
        <taxon>Astigmata</taxon>
        <taxon>Glycyphagoidea</taxon>
        <taxon>Echimyopodidae</taxon>
        <taxon>Blomia</taxon>
    </lineage>
</organism>
<evidence type="ECO:0000313" key="3">
    <source>
        <dbReference type="EMBL" id="KAJ6215934.1"/>
    </source>
</evidence>
<dbReference type="InterPro" id="IPR043444">
    <property type="entry name" value="TESPA1-like"/>
</dbReference>
<feature type="region of interest" description="Disordered" evidence="1">
    <location>
        <begin position="303"/>
        <end position="336"/>
    </location>
</feature>
<gene>
    <name evidence="3" type="ORF">RDWZM_010434</name>
</gene>
<comment type="caution">
    <text evidence="3">The sequence shown here is derived from an EMBL/GenBank/DDBJ whole genome shotgun (WGS) entry which is preliminary data.</text>
</comment>
<feature type="region of interest" description="Disordered" evidence="1">
    <location>
        <begin position="156"/>
        <end position="178"/>
    </location>
</feature>
<keyword evidence="4" id="KW-1185">Reference proteome</keyword>
<evidence type="ECO:0000256" key="1">
    <source>
        <dbReference type="SAM" id="MobiDB-lite"/>
    </source>
</evidence>
<dbReference type="EMBL" id="JAPWDV010000004">
    <property type="protein sequence ID" value="KAJ6215934.1"/>
    <property type="molecule type" value="Genomic_DNA"/>
</dbReference>
<feature type="compositionally biased region" description="Low complexity" evidence="1">
    <location>
        <begin position="249"/>
        <end position="263"/>
    </location>
</feature>
<dbReference type="SMART" id="SM01257">
    <property type="entry name" value="KRAP_IP3R_bind"/>
    <property type="match status" value="1"/>
</dbReference>
<protein>
    <recommendedName>
        <fullName evidence="2">ITPR-interacting domain-containing protein</fullName>
    </recommendedName>
</protein>
<accession>A0A9Q0RIP2</accession>
<reference evidence="3" key="1">
    <citation type="submission" date="2022-12" db="EMBL/GenBank/DDBJ databases">
        <title>Genome assemblies of Blomia tropicalis.</title>
        <authorList>
            <person name="Cui Y."/>
        </authorList>
    </citation>
    <scope>NUCLEOTIDE SEQUENCE</scope>
    <source>
        <tissue evidence="3">Adult mites</tissue>
    </source>
</reference>
<feature type="region of interest" description="Disordered" evidence="1">
    <location>
        <begin position="221"/>
        <end position="263"/>
    </location>
</feature>
<dbReference type="PANTHER" id="PTHR17469:SF15">
    <property type="entry name" value="ITPR-INTERACTING DOMAIN-CONTAINING PROTEIN"/>
    <property type="match status" value="1"/>
</dbReference>
<dbReference type="GO" id="GO:0005102">
    <property type="term" value="F:signaling receptor binding"/>
    <property type="evidence" value="ECO:0007669"/>
    <property type="project" value="InterPro"/>
</dbReference>
<feature type="domain" description="ITPR-interacting" evidence="2">
    <location>
        <begin position="76"/>
        <end position="225"/>
    </location>
</feature>
<feature type="region of interest" description="Disordered" evidence="1">
    <location>
        <begin position="492"/>
        <end position="514"/>
    </location>
</feature>
<name>A0A9Q0RIP2_BLOTA</name>
<feature type="compositionally biased region" description="Low complexity" evidence="1">
    <location>
        <begin position="303"/>
        <end position="314"/>
    </location>
</feature>
<sequence>MEYSPSQSSSSSSTANDIEVIEVDQSNDQPKQQQQQKHQSITYQWEKSDSKHYGQETSSRMANTNKNNDRPPSIIEMKNVYSSLNSDISNSSVSSVESLLEARKENPEEILLALGFGGFCNESVDPLLRIPCRFFESQSKAKGINVGEIVQRQRDRVLNQKHQQQQQQQHHHHQKHSIPIEQTEEAIDHQNNQMEENDNNDRSNKSRMPKRLVMGPKTYQIETHEDGDHSSVEDIYSPKTSPINEETISSSGPTFSLSSSSEQQSSIVTQSNNSFEQYLTVPHVPLIYHRKLSCPNIEFDQTQLSQIQSSSPSSTDDNVNDNEKRPNSNNGRTQVSQSVNQFFSGVRNTPTSNMILNQPNLSINLSYFIETSLITTIQSLKLLLDFYRYFRFGMNDPLKSNGPSNDSGIGSIALTLQSNEQLNVDQSENDQHRLTLQNLYLDVLDVESMLFDCLEKFKHSSNWPIFVTKYVERLQKAVDKIVMIQESLRRLHRPQQQQQQQQQQKQKSANSIRD</sequence>
<feature type="region of interest" description="Disordered" evidence="1">
    <location>
        <begin position="1"/>
        <end position="73"/>
    </location>
</feature>
<proteinExistence type="predicted"/>
<evidence type="ECO:0000313" key="4">
    <source>
        <dbReference type="Proteomes" id="UP001142055"/>
    </source>
</evidence>
<feature type="region of interest" description="Disordered" evidence="1">
    <location>
        <begin position="193"/>
        <end position="212"/>
    </location>
</feature>
<dbReference type="AlphaFoldDB" id="A0A9Q0RIP2"/>
<dbReference type="Proteomes" id="UP001142055">
    <property type="component" value="Chromosome 4"/>
</dbReference>
<feature type="compositionally biased region" description="Low complexity" evidence="1">
    <location>
        <begin position="1"/>
        <end position="13"/>
    </location>
</feature>
<feature type="compositionally biased region" description="Low complexity" evidence="1">
    <location>
        <begin position="495"/>
        <end position="507"/>
    </location>
</feature>
<dbReference type="InterPro" id="IPR029325">
    <property type="entry name" value="ITPR-bd"/>
</dbReference>
<dbReference type="Pfam" id="PF14722">
    <property type="entry name" value="KRAP_IP3R_bind"/>
    <property type="match status" value="1"/>
</dbReference>
<feature type="compositionally biased region" description="Polar residues" evidence="1">
    <location>
        <begin position="327"/>
        <end position="336"/>
    </location>
</feature>
<evidence type="ECO:0000259" key="2">
    <source>
        <dbReference type="SMART" id="SM01257"/>
    </source>
</evidence>
<feature type="compositionally biased region" description="Low complexity" evidence="1">
    <location>
        <begin position="24"/>
        <end position="40"/>
    </location>
</feature>
<dbReference type="PANTHER" id="PTHR17469">
    <property type="entry name" value="SPERM SPECIFIC ANTIGEN 2-RELATED"/>
    <property type="match status" value="1"/>
</dbReference>
<feature type="compositionally biased region" description="Basic and acidic residues" evidence="1">
    <location>
        <begin position="222"/>
        <end position="232"/>
    </location>
</feature>
<feature type="compositionally biased region" description="Polar residues" evidence="1">
    <location>
        <begin position="238"/>
        <end position="248"/>
    </location>
</feature>
<feature type="compositionally biased region" description="Polar residues" evidence="1">
    <location>
        <begin position="55"/>
        <end position="66"/>
    </location>
</feature>